<proteinExistence type="predicted"/>
<dbReference type="Pfam" id="PF05037">
    <property type="entry name" value="DUF669"/>
    <property type="match status" value="1"/>
</dbReference>
<dbReference type="Proteomes" id="UP000248795">
    <property type="component" value="Unassembled WGS sequence"/>
</dbReference>
<evidence type="ECO:0000313" key="3">
    <source>
        <dbReference type="Proteomes" id="UP000248795"/>
    </source>
</evidence>
<comment type="caution">
    <text evidence="2">The sequence shown here is derived from an EMBL/GenBank/DDBJ whole genome shotgun (WGS) entry which is preliminary data.</text>
</comment>
<evidence type="ECO:0000256" key="1">
    <source>
        <dbReference type="SAM" id="MobiDB-lite"/>
    </source>
</evidence>
<feature type="compositionally biased region" description="Basic and acidic residues" evidence="1">
    <location>
        <begin position="115"/>
        <end position="135"/>
    </location>
</feature>
<protein>
    <recommendedName>
        <fullName evidence="4">DUF669 domain-containing protein</fullName>
    </recommendedName>
</protein>
<evidence type="ECO:0000313" key="2">
    <source>
        <dbReference type="EMBL" id="PZF78137.1"/>
    </source>
</evidence>
<reference evidence="3" key="1">
    <citation type="submission" date="2018-06" db="EMBL/GenBank/DDBJ databases">
        <title>Aestuariibacter litoralis strain KCTC 52945T.</title>
        <authorList>
            <person name="Li X."/>
            <person name="Salam N."/>
            <person name="Li J.-L."/>
            <person name="Chen Y.-M."/>
            <person name="Yang Z.-W."/>
            <person name="Zhang L.-Y."/>
            <person name="Han M.-X."/>
            <person name="Xiao M."/>
            <person name="Li W.-J."/>
        </authorList>
    </citation>
    <scope>NUCLEOTIDE SEQUENCE [LARGE SCALE GENOMIC DNA]</scope>
    <source>
        <strain evidence="3">KCTC 52945</strain>
    </source>
</reference>
<organism evidence="2 3">
    <name type="scientific">Aestuariivirga litoralis</name>
    <dbReference type="NCBI Taxonomy" id="2650924"/>
    <lineage>
        <taxon>Bacteria</taxon>
        <taxon>Pseudomonadati</taxon>
        <taxon>Pseudomonadota</taxon>
        <taxon>Alphaproteobacteria</taxon>
        <taxon>Hyphomicrobiales</taxon>
        <taxon>Aestuariivirgaceae</taxon>
        <taxon>Aestuariivirga</taxon>
    </lineage>
</organism>
<dbReference type="EMBL" id="QKVK01000002">
    <property type="protein sequence ID" value="PZF78137.1"/>
    <property type="molecule type" value="Genomic_DNA"/>
</dbReference>
<feature type="compositionally biased region" description="Low complexity" evidence="1">
    <location>
        <begin position="136"/>
        <end position="172"/>
    </location>
</feature>
<gene>
    <name evidence="2" type="ORF">DK847_06890</name>
</gene>
<evidence type="ECO:0008006" key="4">
    <source>
        <dbReference type="Google" id="ProtNLM"/>
    </source>
</evidence>
<dbReference type="InterPro" id="IPR007731">
    <property type="entry name" value="DUF669"/>
</dbReference>
<feature type="region of interest" description="Disordered" evidence="1">
    <location>
        <begin position="115"/>
        <end position="172"/>
    </location>
</feature>
<keyword evidence="3" id="KW-1185">Reference proteome</keyword>
<dbReference type="RefSeq" id="WP_111197120.1">
    <property type="nucleotide sequence ID" value="NZ_QKVK01000002.1"/>
</dbReference>
<dbReference type="AlphaFoldDB" id="A0A2W2BQW2"/>
<accession>A0A2W2BQW2</accession>
<sequence length="172" mass="19029">MARFDTTFDASGVEPLTGYELLPAGDYLAQIVESEMRPTRSGTGEYLWIGMDILEGQYQGRKVYDQLNLINQNPTTVEMAQRTLSAICHATGELHVSDSEDLHFKPMTIRVSIRKPKDGGQERNQIRYLVPKDEAPTAPARPAAPQRPVRPATTATPTAPQRPNAAPWKAKA</sequence>
<name>A0A2W2BQW2_9HYPH</name>